<feature type="signal peptide" evidence="2">
    <location>
        <begin position="1"/>
        <end position="31"/>
    </location>
</feature>
<evidence type="ECO:0000256" key="1">
    <source>
        <dbReference type="ARBA" id="ARBA00022729"/>
    </source>
</evidence>
<evidence type="ECO:0000313" key="6">
    <source>
        <dbReference type="Proteomes" id="UP000054558"/>
    </source>
</evidence>
<protein>
    <submittedName>
        <fullName evidence="5">Galactose oxidase-related protein</fullName>
    </submittedName>
</protein>
<organism evidence="5 6">
    <name type="scientific">Klebsormidium nitens</name>
    <name type="common">Green alga</name>
    <name type="synonym">Ulothrix nitens</name>
    <dbReference type="NCBI Taxonomy" id="105231"/>
    <lineage>
        <taxon>Eukaryota</taxon>
        <taxon>Viridiplantae</taxon>
        <taxon>Streptophyta</taxon>
        <taxon>Klebsormidiophyceae</taxon>
        <taxon>Klebsormidiales</taxon>
        <taxon>Klebsormidiaceae</taxon>
        <taxon>Klebsormidium</taxon>
    </lineage>
</organism>
<dbReference type="InterPro" id="IPR037293">
    <property type="entry name" value="Gal_Oxidase_central_sf"/>
</dbReference>
<dbReference type="Proteomes" id="UP000054558">
    <property type="component" value="Unassembled WGS sequence"/>
</dbReference>
<dbReference type="InterPro" id="IPR009880">
    <property type="entry name" value="Glyoxal_oxidase_N"/>
</dbReference>
<name>A0A1Y1HH55_KLENI</name>
<reference evidence="5 6" key="1">
    <citation type="journal article" date="2014" name="Nat. Commun.">
        <title>Klebsormidium flaccidum genome reveals primary factors for plant terrestrial adaptation.</title>
        <authorList>
            <person name="Hori K."/>
            <person name="Maruyama F."/>
            <person name="Fujisawa T."/>
            <person name="Togashi T."/>
            <person name="Yamamoto N."/>
            <person name="Seo M."/>
            <person name="Sato S."/>
            <person name="Yamada T."/>
            <person name="Mori H."/>
            <person name="Tajima N."/>
            <person name="Moriyama T."/>
            <person name="Ikeuchi M."/>
            <person name="Watanabe M."/>
            <person name="Wada H."/>
            <person name="Kobayashi K."/>
            <person name="Saito M."/>
            <person name="Masuda T."/>
            <person name="Sasaki-Sekimoto Y."/>
            <person name="Mashiguchi K."/>
            <person name="Awai K."/>
            <person name="Shimojima M."/>
            <person name="Masuda S."/>
            <person name="Iwai M."/>
            <person name="Nobusawa T."/>
            <person name="Narise T."/>
            <person name="Kondo S."/>
            <person name="Saito H."/>
            <person name="Sato R."/>
            <person name="Murakawa M."/>
            <person name="Ihara Y."/>
            <person name="Oshima-Yamada Y."/>
            <person name="Ohtaka K."/>
            <person name="Satoh M."/>
            <person name="Sonobe K."/>
            <person name="Ishii M."/>
            <person name="Ohtani R."/>
            <person name="Kanamori-Sato M."/>
            <person name="Honoki R."/>
            <person name="Miyazaki D."/>
            <person name="Mochizuki H."/>
            <person name="Umetsu J."/>
            <person name="Higashi K."/>
            <person name="Shibata D."/>
            <person name="Kamiya Y."/>
            <person name="Sato N."/>
            <person name="Nakamura Y."/>
            <person name="Tabata S."/>
            <person name="Ida S."/>
            <person name="Kurokawa K."/>
            <person name="Ohta H."/>
        </authorList>
    </citation>
    <scope>NUCLEOTIDE SEQUENCE [LARGE SCALE GENOMIC DNA]</scope>
    <source>
        <strain evidence="5 6">NIES-2285</strain>
    </source>
</reference>
<dbReference type="AlphaFoldDB" id="A0A1Y1HH55"/>
<gene>
    <name evidence="5" type="ORF">KFL_000030420</name>
</gene>
<dbReference type="InterPro" id="IPR013783">
    <property type="entry name" value="Ig-like_fold"/>
</dbReference>
<dbReference type="CDD" id="cd02851">
    <property type="entry name" value="E_set_GO_C"/>
    <property type="match status" value="1"/>
</dbReference>
<evidence type="ECO:0000259" key="4">
    <source>
        <dbReference type="Pfam" id="PF09118"/>
    </source>
</evidence>
<dbReference type="SUPFAM" id="SSF81296">
    <property type="entry name" value="E set domains"/>
    <property type="match status" value="1"/>
</dbReference>
<feature type="chain" id="PRO_5012959946" evidence="2">
    <location>
        <begin position="32"/>
        <end position="594"/>
    </location>
</feature>
<dbReference type="PANTHER" id="PTHR32208:SF21">
    <property type="entry name" value="LOW QUALITY PROTEIN: ALDEHYDE OXIDASE GLOX-LIKE"/>
    <property type="match status" value="1"/>
</dbReference>
<evidence type="ECO:0000313" key="5">
    <source>
        <dbReference type="EMBL" id="GAQ77764.1"/>
    </source>
</evidence>
<dbReference type="PANTHER" id="PTHR32208">
    <property type="entry name" value="SECRETED PROTEIN-RELATED"/>
    <property type="match status" value="1"/>
</dbReference>
<dbReference type="InterPro" id="IPR011043">
    <property type="entry name" value="Gal_Oxase/kelch_b-propeller"/>
</dbReference>
<keyword evidence="6" id="KW-1185">Reference proteome</keyword>
<dbReference type="EMBL" id="DF236952">
    <property type="protein sequence ID" value="GAQ77764.1"/>
    <property type="molecule type" value="Genomic_DNA"/>
</dbReference>
<proteinExistence type="predicted"/>
<dbReference type="Pfam" id="PF07250">
    <property type="entry name" value="Glyoxal_oxid_N"/>
    <property type="match status" value="1"/>
</dbReference>
<feature type="domain" description="Glyoxal oxidase N-terminal" evidence="3">
    <location>
        <begin position="123"/>
        <end position="480"/>
    </location>
</feature>
<evidence type="ECO:0000256" key="2">
    <source>
        <dbReference type="SAM" id="SignalP"/>
    </source>
</evidence>
<dbReference type="Gene3D" id="2.60.40.10">
    <property type="entry name" value="Immunoglobulins"/>
    <property type="match status" value="1"/>
</dbReference>
<dbReference type="STRING" id="105231.A0A1Y1HH55"/>
<keyword evidence="1 2" id="KW-0732">Signal</keyword>
<dbReference type="Gene3D" id="2.130.10.80">
    <property type="entry name" value="Galactose oxidase/kelch, beta-propeller"/>
    <property type="match status" value="1"/>
</dbReference>
<dbReference type="InterPro" id="IPR015202">
    <property type="entry name" value="GO-like_E_set"/>
</dbReference>
<evidence type="ECO:0000259" key="3">
    <source>
        <dbReference type="Pfam" id="PF07250"/>
    </source>
</evidence>
<accession>A0A1Y1HH55</accession>
<dbReference type="OrthoDB" id="2019572at2759"/>
<dbReference type="SUPFAM" id="SSF50965">
    <property type="entry name" value="Galactose oxidase, central domain"/>
    <property type="match status" value="1"/>
</dbReference>
<dbReference type="OMA" id="REDCSAH"/>
<sequence>MALRDPQSPSPSLKTALLLLIASFFPFSSLAISPIPPSTDTLVSPSINPAGAYDPDRSGVSTDYSCKNPNGTWSLVTISSGVSGIHWAINPVVNTLVLIDRSDRDDSYVKDRNGNQASASMLDLANVTAGPRGLDIIDNAFCSAGQFWPNGTLVNTGGFNTADGNAAAFSGVRFLDPCPGNGDCDFYNYPGVTLLAKRWYPSAHLMPDGVRIVVIGGAPSSPTYEIVPRTAPADAQLRTLPVLVRAYPAPLYPFLHLLPNGYFFVMANYYAVLYNFDTGDEILLPDMPGNITRSYPYTGTSVLLPMSLENNYTAEILVCGGSKFNPNPGRDLPADDSCGRIRPLDPNPKWVMETMPDARIVPDGIITANGQIMIINGGRKGRAGLNTGPSNIHDPVFTPALYHPGAPPAARWKNLAPERLARLYHGLAILGPDSCLLTGGSNPYDCCVGCGPQCFGANCTGADDLCYPNEFTINKFCPPYVSSAIPQPRIVAAPATIGYGLTFVLTLTIRTNLTVPAVRAAIMNPGFGTHSQHMGQRFVWLEVDYTTLNYTSATGGVTVAVRGPPGNTIAPPGYYYLFCHDSNIPSNATWVQVM</sequence>
<dbReference type="Pfam" id="PF09118">
    <property type="entry name" value="GO-like_E_set"/>
    <property type="match status" value="1"/>
</dbReference>
<dbReference type="InterPro" id="IPR014756">
    <property type="entry name" value="Ig_E-set"/>
</dbReference>
<feature type="domain" description="Galactose oxidase-like Early set" evidence="4">
    <location>
        <begin position="488"/>
        <end position="593"/>
    </location>
</feature>